<sequence length="278" mass="28812">MATVDAIGDLTGLGKAEQLAALRRSMAAIPGRRVHAPIEPVDASLFAPSQPTAPPADEQTLSGPVRSQTLRTIPVPTPLSELLPRGALARGTAISITGAGSILVGLVATASAAGHHVALIGQSKFGLLAVHEQGGDLSKIHLIDPGQTDPLDAASLCIEGLDLVVTTVHGRDVPPTRARALLARNRTHAGILAITNGRMPGLDLAVSSRPVAYGGIEQGRGRIRSITLETTVHGRGIAERTGRYTLTAPTFGEQGLRWIPSSVDAAVLHRPHGLAVVQ</sequence>
<reference evidence="1" key="3">
    <citation type="journal article" date="2011" name="Annu. Rev. Phytopathol.">
        <title>A successful bacterial coup d'etat: how Rhodococcus fascians redirects plant development.</title>
        <authorList>
            <person name="Stes E."/>
            <person name="Vandeputte O.M."/>
            <person name="El Jaziri M."/>
            <person name="Holsters M."/>
            <person name="Vereecke D."/>
        </authorList>
    </citation>
    <scope>NUCLEOTIDE SEQUENCE</scope>
    <source>
        <strain evidence="1">D188</strain>
        <plasmid evidence="1">pFiD188</plasmid>
    </source>
</reference>
<reference evidence="1" key="4">
    <citation type="submission" date="2011-06" db="EMBL/GenBank/DDBJ databases">
        <authorList>
            <person name="Vereecke D.M."/>
        </authorList>
    </citation>
    <scope>NUCLEOTIDE SEQUENCE</scope>
    <source>
        <strain evidence="1">D188</strain>
        <plasmid evidence="1">pFiD188</plasmid>
    </source>
</reference>
<gene>
    <name evidence="1" type="ORF">pFi_126</name>
</gene>
<dbReference type="EMBL" id="JN093097">
    <property type="protein sequence ID" value="AET25262.1"/>
    <property type="molecule type" value="Genomic_DNA"/>
</dbReference>
<accession>G8JYZ1</accession>
<dbReference type="RefSeq" id="WP_015586180.1">
    <property type="nucleotide sequence ID" value="NC_021080.1"/>
</dbReference>
<geneLocation type="plasmid" evidence="1">
    <name>pFiD188</name>
</geneLocation>
<dbReference type="AlphaFoldDB" id="G8JYZ1"/>
<name>G8JYZ1_RHOFA</name>
<reference evidence="1" key="5">
    <citation type="journal article" date="2012" name="Mol. Plant Microbe Interact.">
        <title>pFiD188, the linear virulence plasmid of Rhodococcus fascians D188.</title>
        <authorList>
            <person name="Francis I."/>
            <person name="De Keyser A."/>
            <person name="De Backer P."/>
            <person name="Simon-Mateo C."/>
            <person name="Kalkus J."/>
            <person name="Pertry I."/>
            <person name="Ardiles-Diaz W."/>
            <person name="De Rycke R."/>
            <person name="Vandeputte O.M."/>
            <person name="El Jaziri M."/>
            <person name="Holsters M."/>
            <person name="Vereecke D."/>
        </authorList>
    </citation>
    <scope>NUCLEOTIDE SEQUENCE</scope>
    <source>
        <strain evidence="1">D188</strain>
        <plasmid evidence="1">pFiD188</plasmid>
    </source>
</reference>
<proteinExistence type="predicted"/>
<dbReference type="InterPro" id="IPR036291">
    <property type="entry name" value="NAD(P)-bd_dom_sf"/>
</dbReference>
<dbReference type="PATRIC" id="fig|1051973.4.peg.5036"/>
<organism evidence="1">
    <name type="scientific">Rhodococcoides fascians D188</name>
    <dbReference type="NCBI Taxonomy" id="1051973"/>
    <lineage>
        <taxon>Bacteria</taxon>
        <taxon>Bacillati</taxon>
        <taxon>Actinomycetota</taxon>
        <taxon>Actinomycetes</taxon>
        <taxon>Mycobacteriales</taxon>
        <taxon>Nocardiaceae</taxon>
        <taxon>Rhodococcoides</taxon>
    </lineage>
</organism>
<reference evidence="1" key="2">
    <citation type="journal article" date="2010" name="Mol. Plant Microbe Interact.">
        <title>Rhodococcus fascians impacts plant development through the dynamic fas-mediated production of a cytokinin mix.</title>
        <authorList>
            <person name="Pertry I."/>
            <person name="Vaclavikova K."/>
            <person name="Gemrotova M."/>
            <person name="Spichal L."/>
            <person name="Galuszka P."/>
            <person name="Depuydt S."/>
            <person name="Temmerman W."/>
            <person name="Stes E."/>
            <person name="De Keyser A."/>
            <person name="Riefler M."/>
            <person name="Biondi S."/>
            <person name="Novak O."/>
            <person name="Schmulling T."/>
            <person name="Strnad M."/>
            <person name="Tarkowski P."/>
            <person name="Holsters M."/>
            <person name="Vereecke D."/>
        </authorList>
    </citation>
    <scope>NUCLEOTIDE SEQUENCE</scope>
    <source>
        <strain evidence="1">D188</strain>
        <plasmid evidence="1">pFiD188</plasmid>
    </source>
</reference>
<dbReference type="SUPFAM" id="SSF51735">
    <property type="entry name" value="NAD(P)-binding Rossmann-fold domains"/>
    <property type="match status" value="1"/>
</dbReference>
<dbReference type="KEGG" id="rfa:A3L23_04991"/>
<evidence type="ECO:0000313" key="1">
    <source>
        <dbReference type="EMBL" id="AET25262.1"/>
    </source>
</evidence>
<keyword evidence="1" id="KW-0614">Plasmid</keyword>
<reference evidence="1" key="1">
    <citation type="journal article" date="2009" name="Proc. Natl. Acad. Sci. U.S.A.">
        <title>Identification of Rhodococcus fascians cytokinins and their modus operandi to reshape the plant.</title>
        <authorList>
            <person name="Pertry I."/>
            <person name="Vaclavikova K."/>
            <person name="Depuydt S."/>
            <person name="Galuszka P."/>
            <person name="Spichal L."/>
            <person name="Temmerman W."/>
            <person name="Stes E."/>
            <person name="Schmulling T."/>
            <person name="Kakimoto T."/>
            <person name="Van Montagu M.C."/>
            <person name="Strnad M."/>
            <person name="Holsters M."/>
            <person name="Tarkowski P."/>
            <person name="Vereecke D."/>
        </authorList>
    </citation>
    <scope>NUCLEOTIDE SEQUENCE</scope>
    <source>
        <strain evidence="1">D188</strain>
        <plasmid evidence="1">pFiD188</plasmid>
    </source>
</reference>
<protein>
    <submittedName>
        <fullName evidence="1">Uncharacterized protein</fullName>
    </submittedName>
</protein>